<evidence type="ECO:0000313" key="3">
    <source>
        <dbReference type="EMBL" id="MCS2792556.1"/>
    </source>
</evidence>
<dbReference type="EMBL" id="JANUTS010000001">
    <property type="protein sequence ID" value="MCS2792556.1"/>
    <property type="molecule type" value="Genomic_DNA"/>
</dbReference>
<dbReference type="NCBIfam" id="TIGR01201">
    <property type="entry name" value="HU_rel"/>
    <property type="match status" value="1"/>
</dbReference>
<accession>A0AAW5NVR2</accession>
<dbReference type="InterPro" id="IPR010992">
    <property type="entry name" value="IHF-like_DNA-bd_dom_sf"/>
</dbReference>
<evidence type="ECO:0000313" key="4">
    <source>
        <dbReference type="Proteomes" id="UP001204548"/>
    </source>
</evidence>
<dbReference type="Proteomes" id="UP001204548">
    <property type="component" value="Unassembled WGS sequence"/>
</dbReference>
<dbReference type="RefSeq" id="WP_029425428.1">
    <property type="nucleotide sequence ID" value="NZ_CAJTBQ010000052.1"/>
</dbReference>
<dbReference type="Pfam" id="PF18291">
    <property type="entry name" value="HU-HIG"/>
    <property type="match status" value="1"/>
</dbReference>
<organism evidence="3 4">
    <name type="scientific">Bacteroides faecis</name>
    <dbReference type="NCBI Taxonomy" id="674529"/>
    <lineage>
        <taxon>Bacteria</taxon>
        <taxon>Pseudomonadati</taxon>
        <taxon>Bacteroidota</taxon>
        <taxon>Bacteroidia</taxon>
        <taxon>Bacteroidales</taxon>
        <taxon>Bacteroidaceae</taxon>
        <taxon>Bacteroides</taxon>
    </lineage>
</organism>
<comment type="caution">
    <text evidence="3">The sequence shown here is derived from an EMBL/GenBank/DDBJ whole genome shotgun (WGS) entry which is preliminary data.</text>
</comment>
<dbReference type="GO" id="GO:0003677">
    <property type="term" value="F:DNA binding"/>
    <property type="evidence" value="ECO:0007669"/>
    <property type="project" value="UniProtKB-KW"/>
</dbReference>
<dbReference type="InterPro" id="IPR041607">
    <property type="entry name" value="HU-HIG"/>
</dbReference>
<dbReference type="InterPro" id="IPR005902">
    <property type="entry name" value="HU_DNA-bd_put"/>
</dbReference>
<keyword evidence="1 3" id="KW-0238">DNA-binding</keyword>
<feature type="domain" description="HU" evidence="2">
    <location>
        <begin position="2"/>
        <end position="131"/>
    </location>
</feature>
<evidence type="ECO:0000256" key="1">
    <source>
        <dbReference type="ARBA" id="ARBA00023125"/>
    </source>
</evidence>
<name>A0AAW5NVR2_9BACE</name>
<evidence type="ECO:0000259" key="2">
    <source>
        <dbReference type="Pfam" id="PF18291"/>
    </source>
</evidence>
<reference evidence="3" key="1">
    <citation type="submission" date="2022-08" db="EMBL/GenBank/DDBJ databases">
        <title>Genome Sequencing of Bacteroides fragilis Group Isolates with Nanopore Technology.</title>
        <authorList>
            <person name="Tisza M.J."/>
            <person name="Smith D."/>
            <person name="Dekker J.P."/>
        </authorList>
    </citation>
    <scope>NUCLEOTIDE SEQUENCE</scope>
    <source>
        <strain evidence="3">BFG-351</strain>
    </source>
</reference>
<gene>
    <name evidence="3" type="ORF">NXW97_11145</name>
</gene>
<sequence length="213" mass="24039">MARYIMEEMPDMQKTGKRVTYPKFAQIDNADIKELAKRVGDVSGFSAGDIEGVLLQTAIEMAHLMAEGRSVKIDGIGTFTPALTLGRDKEREKAGEGGKHRNAQSIFIGGVNFRVDRTMLRNISERCHLERSSWKPQRSSQKFTPEQRLALAVKYLDEHPFLTVWEYRKLTGLLQTAAANELKQWASFPDSGIDIAGRGSHRIYIKKQVITEK</sequence>
<dbReference type="SUPFAM" id="SSF47729">
    <property type="entry name" value="IHF-like DNA-binding proteins"/>
    <property type="match status" value="1"/>
</dbReference>
<dbReference type="AlphaFoldDB" id="A0AAW5NVR2"/>
<proteinExistence type="predicted"/>
<protein>
    <submittedName>
        <fullName evidence="3">DNA-binding protein</fullName>
    </submittedName>
</protein>